<gene>
    <name evidence="1" type="ordered locus">ESA_01777</name>
</gene>
<proteinExistence type="predicted"/>
<dbReference type="EMBL" id="CP000783">
    <property type="protein sequence ID" value="ABU77031.1"/>
    <property type="molecule type" value="Genomic_DNA"/>
</dbReference>
<evidence type="ECO:0000313" key="2">
    <source>
        <dbReference type="Proteomes" id="UP000000260"/>
    </source>
</evidence>
<reference evidence="1 2" key="1">
    <citation type="journal article" date="2010" name="PLoS ONE">
        <title>Genome sequence of Cronobacter sakazakii BAA-894 and comparative genomic hybridization analysis with other Cronobacter species.</title>
        <authorList>
            <person name="Kucerova E."/>
            <person name="Clifton S.W."/>
            <person name="Xia X.Q."/>
            <person name="Long F."/>
            <person name="Porwollik S."/>
            <person name="Fulton L."/>
            <person name="Fronick C."/>
            <person name="Minx P."/>
            <person name="Kyung K."/>
            <person name="Warren W."/>
            <person name="Fulton R."/>
            <person name="Feng D."/>
            <person name="Wollam A."/>
            <person name="Shah N."/>
            <person name="Bhonagiri V."/>
            <person name="Nash W.E."/>
            <person name="Hallsworth-Pepin K."/>
            <person name="Wilson R.K."/>
            <person name="McClelland M."/>
            <person name="Forsythe S.J."/>
        </authorList>
    </citation>
    <scope>NUCLEOTIDE SEQUENCE [LARGE SCALE GENOMIC DNA]</scope>
    <source>
        <strain evidence="1 2">ATCC BAA-894</strain>
    </source>
</reference>
<accession>A7MLA6</accession>
<dbReference type="AlphaFoldDB" id="A7MLA6"/>
<organism evidence="1 2">
    <name type="scientific">Cronobacter sakazakii (strain ATCC BAA-894)</name>
    <name type="common">Enterobacter sakazakii</name>
    <dbReference type="NCBI Taxonomy" id="290339"/>
    <lineage>
        <taxon>Bacteria</taxon>
        <taxon>Pseudomonadati</taxon>
        <taxon>Pseudomonadota</taxon>
        <taxon>Gammaproteobacteria</taxon>
        <taxon>Enterobacterales</taxon>
        <taxon>Enterobacteriaceae</taxon>
        <taxon>Cronobacter</taxon>
    </lineage>
</organism>
<dbReference type="Proteomes" id="UP000000260">
    <property type="component" value="Chromosome"/>
</dbReference>
<protein>
    <submittedName>
        <fullName evidence="1">Uncharacterized protein</fullName>
    </submittedName>
</protein>
<name>A7MLA6_CROS8</name>
<evidence type="ECO:0000313" key="1">
    <source>
        <dbReference type="EMBL" id="ABU77031.1"/>
    </source>
</evidence>
<sequence>MQDMETSTIKGRKIISQKKRLKSLSMIFYPFMPECVQCVSLINVVNSSEV</sequence>
<dbReference type="HOGENOM" id="CLU_3116949_0_0_6"/>
<keyword evidence="2" id="KW-1185">Reference proteome</keyword>
<dbReference type="KEGG" id="esa:ESA_01777"/>